<dbReference type="InterPro" id="IPR011055">
    <property type="entry name" value="Dup_hybrid_motif"/>
</dbReference>
<dbReference type="InterPro" id="IPR050570">
    <property type="entry name" value="Cell_wall_metabolism_enzyme"/>
</dbReference>
<name>A0A511YWA0_9CELL</name>
<evidence type="ECO:0000256" key="1">
    <source>
        <dbReference type="SAM" id="Coils"/>
    </source>
</evidence>
<dbReference type="SUPFAM" id="SSF51261">
    <property type="entry name" value="Duplicated hybrid motif"/>
    <property type="match status" value="1"/>
</dbReference>
<dbReference type="InterPro" id="IPR016047">
    <property type="entry name" value="M23ase_b-sheet_dom"/>
</dbReference>
<keyword evidence="1" id="KW-0175">Coiled coil</keyword>
<dbReference type="SUPFAM" id="SSF57997">
    <property type="entry name" value="Tropomyosin"/>
    <property type="match status" value="1"/>
</dbReference>
<sequence length="440" mass="47418">MSGIAPRARHRAAAQLAGLLVTVVAAALALTAGNPALADEWDDRRNVAQERADAAAAAAERLQEELEGAETALIAAAAELEGINAAIPVAEQQLAAAEAELARLTREAEMIAQRLTDAEAEERRVTEQIAADEQRAEDIQVAIGRMAREAYRGDMGASSLSAVLDAESTDDFVTQSEMAQTAMRTQTQALRELEQITAANRNRQLRLEAVRAEIADLKAEADAKVAEAEVARQAAQAQRDELEALREEAEQKQAYIESQRASLEAQLAEADQQAAQLAADLAEVIRQQEEARRAAGKNPIGSNANQPFVNPTSINPIYKTSDYGNRLHPILGYYRLHAGTDLRTYCNNEIYAGAAGQVQWARSRSGYGNQVMINHGYWKGNSLMSSYNHLSSMVVGAGQNVAQGQLIGYSGNTGTSAGCHLHFEVYVNGATVDPWPLIAK</sequence>
<organism evidence="4 5">
    <name type="scientific">Actinotalea fermentans</name>
    <dbReference type="NCBI Taxonomy" id="43671"/>
    <lineage>
        <taxon>Bacteria</taxon>
        <taxon>Bacillati</taxon>
        <taxon>Actinomycetota</taxon>
        <taxon>Actinomycetes</taxon>
        <taxon>Micrococcales</taxon>
        <taxon>Cellulomonadaceae</taxon>
        <taxon>Actinotalea</taxon>
    </lineage>
</organism>
<feature type="domain" description="M23ase beta-sheet core" evidence="3">
    <location>
        <begin position="336"/>
        <end position="434"/>
    </location>
</feature>
<dbReference type="GO" id="GO:0004222">
    <property type="term" value="F:metalloendopeptidase activity"/>
    <property type="evidence" value="ECO:0007669"/>
    <property type="project" value="TreeGrafter"/>
</dbReference>
<evidence type="ECO:0000313" key="4">
    <source>
        <dbReference type="EMBL" id="GEN79481.1"/>
    </source>
</evidence>
<keyword evidence="5" id="KW-1185">Reference proteome</keyword>
<dbReference type="CDD" id="cd12797">
    <property type="entry name" value="M23_peptidase"/>
    <property type="match status" value="1"/>
</dbReference>
<dbReference type="Proteomes" id="UP000321484">
    <property type="component" value="Unassembled WGS sequence"/>
</dbReference>
<dbReference type="Gene3D" id="2.70.70.10">
    <property type="entry name" value="Glucose Permease (Domain IIA)"/>
    <property type="match status" value="1"/>
</dbReference>
<dbReference type="AlphaFoldDB" id="A0A511YWA0"/>
<gene>
    <name evidence="4" type="ORF">AFE02nite_12150</name>
</gene>
<keyword evidence="2" id="KW-0732">Signal</keyword>
<dbReference type="EMBL" id="BJYK01000001">
    <property type="protein sequence ID" value="GEN79481.1"/>
    <property type="molecule type" value="Genomic_DNA"/>
</dbReference>
<evidence type="ECO:0000313" key="5">
    <source>
        <dbReference type="Proteomes" id="UP000321484"/>
    </source>
</evidence>
<feature type="chain" id="PRO_5022105497" evidence="2">
    <location>
        <begin position="39"/>
        <end position="440"/>
    </location>
</feature>
<comment type="caution">
    <text evidence="4">The sequence shown here is derived from an EMBL/GenBank/DDBJ whole genome shotgun (WGS) entry which is preliminary data.</text>
</comment>
<evidence type="ECO:0000259" key="3">
    <source>
        <dbReference type="Pfam" id="PF01551"/>
    </source>
</evidence>
<accession>A0A511YWA0</accession>
<dbReference type="PANTHER" id="PTHR21666:SF270">
    <property type="entry name" value="MUREIN HYDROLASE ACTIVATOR ENVC"/>
    <property type="match status" value="1"/>
</dbReference>
<dbReference type="Gene3D" id="6.10.250.3150">
    <property type="match status" value="1"/>
</dbReference>
<feature type="coiled-coil region" evidence="1">
    <location>
        <begin position="200"/>
        <end position="294"/>
    </location>
</feature>
<proteinExistence type="predicted"/>
<protein>
    <submittedName>
        <fullName evidence="4">Metalloendopeptidase</fullName>
    </submittedName>
</protein>
<feature type="signal peptide" evidence="2">
    <location>
        <begin position="1"/>
        <end position="38"/>
    </location>
</feature>
<evidence type="ECO:0000256" key="2">
    <source>
        <dbReference type="SAM" id="SignalP"/>
    </source>
</evidence>
<dbReference type="Pfam" id="PF01551">
    <property type="entry name" value="Peptidase_M23"/>
    <property type="match status" value="1"/>
</dbReference>
<dbReference type="PANTHER" id="PTHR21666">
    <property type="entry name" value="PEPTIDASE-RELATED"/>
    <property type="match status" value="1"/>
</dbReference>
<dbReference type="RefSeq" id="WP_052113431.1">
    <property type="nucleotide sequence ID" value="NZ_BJYK01000001.1"/>
</dbReference>
<reference evidence="4 5" key="1">
    <citation type="submission" date="2019-07" db="EMBL/GenBank/DDBJ databases">
        <title>Whole genome shotgun sequence of Actinotalea fermentans NBRC 105374.</title>
        <authorList>
            <person name="Hosoyama A."/>
            <person name="Uohara A."/>
            <person name="Ohji S."/>
            <person name="Ichikawa N."/>
        </authorList>
    </citation>
    <scope>NUCLEOTIDE SEQUENCE [LARGE SCALE GENOMIC DNA]</scope>
    <source>
        <strain evidence="4 5">NBRC 105374</strain>
    </source>
</reference>
<feature type="coiled-coil region" evidence="1">
    <location>
        <begin position="45"/>
        <end position="135"/>
    </location>
</feature>
<dbReference type="OrthoDB" id="1099523at2"/>